<dbReference type="PANTHER" id="PTHR47657:SF7">
    <property type="entry name" value="STEROL REGULATORY ELEMENT-BINDING PROTEIN ECM22"/>
    <property type="match status" value="1"/>
</dbReference>
<dbReference type="InterPro" id="IPR052400">
    <property type="entry name" value="Zn2-C6_fungal_TF"/>
</dbReference>
<accession>A0ABR1R4Z7</accession>
<organism evidence="3 4">
    <name type="scientific">Apiospora marii</name>
    <dbReference type="NCBI Taxonomy" id="335849"/>
    <lineage>
        <taxon>Eukaryota</taxon>
        <taxon>Fungi</taxon>
        <taxon>Dikarya</taxon>
        <taxon>Ascomycota</taxon>
        <taxon>Pezizomycotina</taxon>
        <taxon>Sordariomycetes</taxon>
        <taxon>Xylariomycetidae</taxon>
        <taxon>Amphisphaeriales</taxon>
        <taxon>Apiosporaceae</taxon>
        <taxon>Apiospora</taxon>
    </lineage>
</organism>
<sequence length="393" mass="44063">MVDLKPRRVVINRRHHSKTRTGCRTCKTRKVKCDEKRPSCGNCIKHNVVCEFLTSDKGNPIFPSVPTQPRALDMQDLELLHNFTTRTYATLSDNLILADFYRTSAVQYGLKEEYIMRTLLSISACHLAYHRHDRQSHYQSLAMSHHQTAAKSAMELMANPTPSQAEGLFLFSALTIFFALGCPRRDDQFLMIGESGFPQWMFLLQGTKALTSSIIESGTDTVLAPLLNHGADRWVARAAAAAGRDRDCSGGTPGGRSKVHDHLDSIHHLIVLRQPDARLRGIYAHAIEELQKSFAVLDAVDPQGSGGGRRCALTDAFVWIFEVANEFLPLLRDATQEAVAIFAFFTVFLGRGGSSQWCLHGWAEHLIGRCYALLDEEHRSWIQWPLEEMGWAG</sequence>
<dbReference type="Proteomes" id="UP001396898">
    <property type="component" value="Unassembled WGS sequence"/>
</dbReference>
<keyword evidence="1" id="KW-0539">Nucleus</keyword>
<evidence type="ECO:0000259" key="2">
    <source>
        <dbReference type="PROSITE" id="PS50048"/>
    </source>
</evidence>
<dbReference type="PROSITE" id="PS00463">
    <property type="entry name" value="ZN2_CY6_FUNGAL_1"/>
    <property type="match status" value="1"/>
</dbReference>
<feature type="domain" description="Zn(2)-C6 fungal-type" evidence="2">
    <location>
        <begin position="22"/>
        <end position="52"/>
    </location>
</feature>
<evidence type="ECO:0000313" key="4">
    <source>
        <dbReference type="Proteomes" id="UP001396898"/>
    </source>
</evidence>
<dbReference type="PROSITE" id="PS50048">
    <property type="entry name" value="ZN2_CY6_FUNGAL_2"/>
    <property type="match status" value="1"/>
</dbReference>
<dbReference type="SMART" id="SM00066">
    <property type="entry name" value="GAL4"/>
    <property type="match status" value="1"/>
</dbReference>
<comment type="caution">
    <text evidence="3">The sequence shown here is derived from an EMBL/GenBank/DDBJ whole genome shotgun (WGS) entry which is preliminary data.</text>
</comment>
<dbReference type="Pfam" id="PF00172">
    <property type="entry name" value="Zn_clus"/>
    <property type="match status" value="1"/>
</dbReference>
<dbReference type="InterPro" id="IPR036864">
    <property type="entry name" value="Zn2-C6_fun-type_DNA-bd_sf"/>
</dbReference>
<keyword evidence="4" id="KW-1185">Reference proteome</keyword>
<dbReference type="PANTHER" id="PTHR47657">
    <property type="entry name" value="STEROL REGULATORY ELEMENT-BINDING PROTEIN ECM22"/>
    <property type="match status" value="1"/>
</dbReference>
<dbReference type="EMBL" id="JAQQWI010000019">
    <property type="protein sequence ID" value="KAK7998960.1"/>
    <property type="molecule type" value="Genomic_DNA"/>
</dbReference>
<name>A0ABR1R4Z7_9PEZI</name>
<evidence type="ECO:0000313" key="3">
    <source>
        <dbReference type="EMBL" id="KAK7998960.1"/>
    </source>
</evidence>
<protein>
    <recommendedName>
        <fullName evidence="2">Zn(2)-C6 fungal-type domain-containing protein</fullName>
    </recommendedName>
</protein>
<dbReference type="InterPro" id="IPR001138">
    <property type="entry name" value="Zn2Cys6_DnaBD"/>
</dbReference>
<dbReference type="Gene3D" id="4.10.240.10">
    <property type="entry name" value="Zn(2)-C6 fungal-type DNA-binding domain"/>
    <property type="match status" value="1"/>
</dbReference>
<dbReference type="CDD" id="cd00067">
    <property type="entry name" value="GAL4"/>
    <property type="match status" value="1"/>
</dbReference>
<proteinExistence type="predicted"/>
<dbReference type="PRINTS" id="PR00755">
    <property type="entry name" value="AFLATOXINBRP"/>
</dbReference>
<gene>
    <name evidence="3" type="ORF">PG991_014635</name>
</gene>
<reference evidence="3 4" key="1">
    <citation type="submission" date="2023-01" db="EMBL/GenBank/DDBJ databases">
        <title>Analysis of 21 Apiospora genomes using comparative genomics revels a genus with tremendous synthesis potential of carbohydrate active enzymes and secondary metabolites.</title>
        <authorList>
            <person name="Sorensen T."/>
        </authorList>
    </citation>
    <scope>NUCLEOTIDE SEQUENCE [LARGE SCALE GENOMIC DNA]</scope>
    <source>
        <strain evidence="3 4">CBS 20057</strain>
    </source>
</reference>
<evidence type="ECO:0000256" key="1">
    <source>
        <dbReference type="ARBA" id="ARBA00023242"/>
    </source>
</evidence>
<dbReference type="SUPFAM" id="SSF57701">
    <property type="entry name" value="Zn2/Cys6 DNA-binding domain"/>
    <property type="match status" value="1"/>
</dbReference>